<proteinExistence type="predicted"/>
<organism evidence="1 2">
    <name type="scientific">Lupinus angustifolius</name>
    <name type="common">Narrow-leaved blue lupine</name>
    <dbReference type="NCBI Taxonomy" id="3871"/>
    <lineage>
        <taxon>Eukaryota</taxon>
        <taxon>Viridiplantae</taxon>
        <taxon>Streptophyta</taxon>
        <taxon>Embryophyta</taxon>
        <taxon>Tracheophyta</taxon>
        <taxon>Spermatophyta</taxon>
        <taxon>Magnoliopsida</taxon>
        <taxon>eudicotyledons</taxon>
        <taxon>Gunneridae</taxon>
        <taxon>Pentapetalae</taxon>
        <taxon>rosids</taxon>
        <taxon>fabids</taxon>
        <taxon>Fabales</taxon>
        <taxon>Fabaceae</taxon>
        <taxon>Papilionoideae</taxon>
        <taxon>50 kb inversion clade</taxon>
        <taxon>genistoids sensu lato</taxon>
        <taxon>core genistoids</taxon>
        <taxon>Genisteae</taxon>
        <taxon>Lupinus</taxon>
    </lineage>
</organism>
<accession>A0A4P1R409</accession>
<dbReference type="STRING" id="3871.A0A4P1R409"/>
<evidence type="ECO:0000313" key="2">
    <source>
        <dbReference type="Proteomes" id="UP000188354"/>
    </source>
</evidence>
<dbReference type="PANTHER" id="PTHR46872:SF10">
    <property type="entry name" value="MYB-LIKE DOMAIN-CONTAINING PROTEIN"/>
    <property type="match status" value="1"/>
</dbReference>
<dbReference type="Proteomes" id="UP000188354">
    <property type="component" value="Chromosome LG11"/>
</dbReference>
<dbReference type="PANTHER" id="PTHR46872">
    <property type="entry name" value="DNA BINDING PROTEIN"/>
    <property type="match status" value="1"/>
</dbReference>
<dbReference type="Gramene" id="OIW01248">
    <property type="protein sequence ID" value="OIW01248"/>
    <property type="gene ID" value="TanjilG_10409"/>
</dbReference>
<dbReference type="EMBL" id="CM007371">
    <property type="protein sequence ID" value="OIW01248.1"/>
    <property type="molecule type" value="Genomic_DNA"/>
</dbReference>
<evidence type="ECO:0000313" key="1">
    <source>
        <dbReference type="EMBL" id="OIW01248.1"/>
    </source>
</evidence>
<keyword evidence="2" id="KW-1185">Reference proteome</keyword>
<sequence>MDARKSTITFEQTNKENYANQVAKKHRKGESSTLSCLPLFNEKWDSLEGTQGHVAFHVTNDIAKDHNCGWKDSSHLSDSIVSLHEMQGRVFDATNDREKYCIVCCEDYSHLNDFDESDEEFLIELNRIKQGDLKKYSEISKNKRSYMIETSIKEKSNSKLFKELKPLVNEDFDVSNSRNSYSLILGKENCKIGQPLPFHSNRCPKLAIPIGPRFQAEIPQWEDLNNTRQYNIDDDDDSKWFGNEIWPMPNIMETNTKGVGNGRPKVCSCDIPGSIDCVQLHISEAREWLKLEIGATFSTWKFDEMGEDVSKSWTMDEQKEFELLTRLCKQSKNMDFWKNAMEKFPSKPLKNMINYYYNVCIPRRMRTMTRASFGTIDSDDDNLVGYERKDKYSSTRMQMVPICKLSKSKSTKYL</sequence>
<protein>
    <recommendedName>
        <fullName evidence="3">Myb-like domain-containing protein</fullName>
    </recommendedName>
</protein>
<gene>
    <name evidence="1" type="ORF">TanjilG_10409</name>
</gene>
<dbReference type="AlphaFoldDB" id="A0A4P1R409"/>
<evidence type="ECO:0008006" key="3">
    <source>
        <dbReference type="Google" id="ProtNLM"/>
    </source>
</evidence>
<reference evidence="1 2" key="1">
    <citation type="journal article" date="2017" name="Plant Biotechnol. J.">
        <title>A comprehensive draft genome sequence for lupin (Lupinus angustifolius), an emerging health food: insights into plant-microbe interactions and legume evolution.</title>
        <authorList>
            <person name="Hane J.K."/>
            <person name="Ming Y."/>
            <person name="Kamphuis L.G."/>
            <person name="Nelson M.N."/>
            <person name="Garg G."/>
            <person name="Atkins C.A."/>
            <person name="Bayer P.E."/>
            <person name="Bravo A."/>
            <person name="Bringans S."/>
            <person name="Cannon S."/>
            <person name="Edwards D."/>
            <person name="Foley R."/>
            <person name="Gao L.L."/>
            <person name="Harrison M.J."/>
            <person name="Huang W."/>
            <person name="Hurgobin B."/>
            <person name="Li S."/>
            <person name="Liu C.W."/>
            <person name="McGrath A."/>
            <person name="Morahan G."/>
            <person name="Murray J."/>
            <person name="Weller J."/>
            <person name="Jian J."/>
            <person name="Singh K.B."/>
        </authorList>
    </citation>
    <scope>NUCLEOTIDE SEQUENCE [LARGE SCALE GENOMIC DNA]</scope>
    <source>
        <strain evidence="2">cv. Tanjil</strain>
        <tissue evidence="1">Whole plant</tissue>
    </source>
</reference>
<name>A0A4P1R409_LUPAN</name>